<keyword evidence="2" id="KW-1185">Reference proteome</keyword>
<reference evidence="1 2" key="1">
    <citation type="submission" date="2021-03" db="EMBL/GenBank/DDBJ databases">
        <authorList>
            <person name="Peeters C."/>
        </authorList>
    </citation>
    <scope>NUCLEOTIDE SEQUENCE [LARGE SCALE GENOMIC DNA]</scope>
    <source>
        <strain evidence="1 2">LMG 26411</strain>
    </source>
</reference>
<dbReference type="EMBL" id="CAJPVI010000109">
    <property type="protein sequence ID" value="CAG2161132.1"/>
    <property type="molecule type" value="Genomic_DNA"/>
</dbReference>
<name>A0ABN7QC59_9BURK</name>
<gene>
    <name evidence="1" type="ORF">LMG26411_08020</name>
</gene>
<protein>
    <submittedName>
        <fullName evidence="1">Uncharacterized protein</fullName>
    </submittedName>
</protein>
<organism evidence="1 2">
    <name type="scientific">Cupriavidus numazuensis</name>
    <dbReference type="NCBI Taxonomy" id="221992"/>
    <lineage>
        <taxon>Bacteria</taxon>
        <taxon>Pseudomonadati</taxon>
        <taxon>Pseudomonadota</taxon>
        <taxon>Betaproteobacteria</taxon>
        <taxon>Burkholderiales</taxon>
        <taxon>Burkholderiaceae</taxon>
        <taxon>Cupriavidus</taxon>
    </lineage>
</organism>
<accession>A0ABN7QC59</accession>
<evidence type="ECO:0000313" key="1">
    <source>
        <dbReference type="EMBL" id="CAG2161132.1"/>
    </source>
</evidence>
<dbReference type="Proteomes" id="UP000672657">
    <property type="component" value="Unassembled WGS sequence"/>
</dbReference>
<proteinExistence type="predicted"/>
<comment type="caution">
    <text evidence="1">The sequence shown here is derived from an EMBL/GenBank/DDBJ whole genome shotgun (WGS) entry which is preliminary data.</text>
</comment>
<evidence type="ECO:0000313" key="2">
    <source>
        <dbReference type="Proteomes" id="UP000672657"/>
    </source>
</evidence>
<sequence>MVADPSGLYSGVQCKYVGLECDLNELQNLRYRVGVLVEVVHFSCETLCNRASMGDGLQCRRGHVATLSSFILGEFDIGKHERLTLYQIDVGRRQLLHFLVLAVCFHKNGVCVDTWVV</sequence>